<name>A0A0A1SSJ5_9HYPO</name>
<feature type="compositionally biased region" description="Polar residues" evidence="1">
    <location>
        <begin position="258"/>
        <end position="272"/>
    </location>
</feature>
<feature type="compositionally biased region" description="Low complexity" evidence="1">
    <location>
        <begin position="239"/>
        <end position="253"/>
    </location>
</feature>
<evidence type="ECO:0000313" key="3">
    <source>
        <dbReference type="Proteomes" id="UP000039046"/>
    </source>
</evidence>
<feature type="region of interest" description="Disordered" evidence="1">
    <location>
        <begin position="356"/>
        <end position="381"/>
    </location>
</feature>
<keyword evidence="3" id="KW-1185">Reference proteome</keyword>
<accession>A0A0A1SSJ5</accession>
<feature type="region of interest" description="Disordered" evidence="1">
    <location>
        <begin position="136"/>
        <end position="157"/>
    </location>
</feature>
<dbReference type="AlphaFoldDB" id="A0A0A1SSJ5"/>
<feature type="compositionally biased region" description="Polar residues" evidence="1">
    <location>
        <begin position="280"/>
        <end position="305"/>
    </location>
</feature>
<organism evidence="2 3">
    <name type="scientific">[Torrubiella] hemipterigena</name>
    <dbReference type="NCBI Taxonomy" id="1531966"/>
    <lineage>
        <taxon>Eukaryota</taxon>
        <taxon>Fungi</taxon>
        <taxon>Dikarya</taxon>
        <taxon>Ascomycota</taxon>
        <taxon>Pezizomycotina</taxon>
        <taxon>Sordariomycetes</taxon>
        <taxon>Hypocreomycetidae</taxon>
        <taxon>Hypocreales</taxon>
        <taxon>Clavicipitaceae</taxon>
        <taxon>Clavicipitaceae incertae sedis</taxon>
        <taxon>'Torrubiella' clade</taxon>
    </lineage>
</organism>
<feature type="region of interest" description="Disordered" evidence="1">
    <location>
        <begin position="85"/>
        <end position="107"/>
    </location>
</feature>
<dbReference type="HOGENOM" id="CLU_559203_0_0_1"/>
<sequence length="488" mass="53466">MALPLSQSVPRSQPDLDISQANPKITEIGIAVSSPSEMRQYIPAGALQAEITTSITAAPVDESGQGTKQKSKKWGFLTRSISKRLASDSTSSRGRAVTNPSSDLPFHEKVTSQLGRAASMRSRAKPVFGRHQEDLAATGNPYERHSGPPLSPSSRHDYRDLHTRERNSMSSLELFKPLPDTPVLNITIPTMRMERYSVMFSEVLNRAQKEPVTSSHLTLSSSALNTIEEGEGEKMNIERVPQQQQQQSQRVQPMYSRSRANTGSDVMSNESSEYTHEPPRTSQRPTSGTSANSADGRLSSVNGEQRQPLVSKFHRPTRSPDSIWSHTLPTIEKSLDQPKPSSEHSEGDAVQILESSTNSHHSALTGASDTEVRQARSASLRQDYPDLTKPVVKPKVEEQESIYEVAIARQVSISRQQRTMLGPLLGSTSRRGPRSPNQRDAAARIALGTSTLVAENNTSTPTVVRPSAESCGSPDMLPHGERAIIERV</sequence>
<dbReference type="STRING" id="1531966.A0A0A1SSJ5"/>
<feature type="compositionally biased region" description="Polar residues" evidence="1">
    <location>
        <begin position="1"/>
        <end position="11"/>
    </location>
</feature>
<dbReference type="EMBL" id="CDHN01000002">
    <property type="protein sequence ID" value="CEJ84343.1"/>
    <property type="molecule type" value="Genomic_DNA"/>
</dbReference>
<dbReference type="OrthoDB" id="5404004at2759"/>
<dbReference type="Proteomes" id="UP000039046">
    <property type="component" value="Unassembled WGS sequence"/>
</dbReference>
<feature type="compositionally biased region" description="Polar residues" evidence="1">
    <location>
        <begin position="356"/>
        <end position="368"/>
    </location>
</feature>
<feature type="region of interest" description="Disordered" evidence="1">
    <location>
        <begin position="1"/>
        <end position="23"/>
    </location>
</feature>
<proteinExistence type="predicted"/>
<feature type="region of interest" description="Disordered" evidence="1">
    <location>
        <begin position="237"/>
        <end position="326"/>
    </location>
</feature>
<feature type="compositionally biased region" description="Polar residues" evidence="1">
    <location>
        <begin position="87"/>
        <end position="102"/>
    </location>
</feature>
<feature type="region of interest" description="Disordered" evidence="1">
    <location>
        <begin position="459"/>
        <end position="479"/>
    </location>
</feature>
<protein>
    <submittedName>
        <fullName evidence="2">Uncharacterized protein</fullName>
    </submittedName>
</protein>
<reference evidence="2 3" key="1">
    <citation type="journal article" date="2015" name="Genome Announc.">
        <title>Draft Genome Sequence and Gene Annotation of the Entomopathogenic Fungus Verticillium hemipterigenum.</title>
        <authorList>
            <person name="Horn F."/>
            <person name="Habel A."/>
            <person name="Scharf D.H."/>
            <person name="Dworschak J."/>
            <person name="Brakhage A.A."/>
            <person name="Guthke R."/>
            <person name="Hertweck C."/>
            <person name="Linde J."/>
        </authorList>
    </citation>
    <scope>NUCLEOTIDE SEQUENCE [LARGE SCALE GENOMIC DNA]</scope>
</reference>
<evidence type="ECO:0000313" key="2">
    <source>
        <dbReference type="EMBL" id="CEJ84343.1"/>
    </source>
</evidence>
<gene>
    <name evidence="2" type="ORF">VHEMI03450</name>
</gene>
<evidence type="ECO:0000256" key="1">
    <source>
        <dbReference type="SAM" id="MobiDB-lite"/>
    </source>
</evidence>